<protein>
    <submittedName>
        <fullName evidence="1">Uncharacterized protein</fullName>
    </submittedName>
</protein>
<reference evidence="1" key="2">
    <citation type="submission" date="2019-07" db="EMBL/GenBank/DDBJ databases">
        <authorList>
            <person name="Yang Y."/>
            <person name="Bocs S."/>
            <person name="Baudouin L."/>
        </authorList>
    </citation>
    <scope>NUCLEOTIDE SEQUENCE</scope>
    <source>
        <tissue evidence="1">Spear leaf of Hainan Tall coconut</tissue>
    </source>
</reference>
<dbReference type="EMBL" id="CM017874">
    <property type="protein sequence ID" value="KAG1334211.1"/>
    <property type="molecule type" value="Genomic_DNA"/>
</dbReference>
<reference evidence="1" key="1">
    <citation type="journal article" date="2017" name="Gigascience">
        <title>The genome draft of coconut (Cocos nucifera).</title>
        <authorList>
            <person name="Xiao Y."/>
            <person name="Xu P."/>
            <person name="Fan H."/>
            <person name="Baudouin L."/>
            <person name="Xia W."/>
            <person name="Bocs S."/>
            <person name="Xu J."/>
            <person name="Li Q."/>
            <person name="Guo A."/>
            <person name="Zhou L."/>
            <person name="Li J."/>
            <person name="Wu Y."/>
            <person name="Ma Z."/>
            <person name="Armero A."/>
            <person name="Issali A.E."/>
            <person name="Liu N."/>
            <person name="Peng M."/>
            <person name="Yang Y."/>
        </authorList>
    </citation>
    <scope>NUCLEOTIDE SEQUENCE</scope>
    <source>
        <tissue evidence="1">Spear leaf of Hainan Tall coconut</tissue>
    </source>
</reference>
<dbReference type="AlphaFoldDB" id="A0A8K0MYP7"/>
<evidence type="ECO:0000313" key="2">
    <source>
        <dbReference type="Proteomes" id="UP000797356"/>
    </source>
</evidence>
<sequence>MECYQTAHHLAPLRLILGKGNGEAEKRRRIVVVEEDGTYDGAGSLALKLGGACLSYHRA</sequence>
<keyword evidence="2" id="KW-1185">Reference proteome</keyword>
<name>A0A8K0MYP7_COCNU</name>
<gene>
    <name evidence="1" type="ORF">COCNU_03G003300</name>
</gene>
<evidence type="ECO:0000313" key="1">
    <source>
        <dbReference type="EMBL" id="KAG1334211.1"/>
    </source>
</evidence>
<organism evidence="1 2">
    <name type="scientific">Cocos nucifera</name>
    <name type="common">Coconut palm</name>
    <dbReference type="NCBI Taxonomy" id="13894"/>
    <lineage>
        <taxon>Eukaryota</taxon>
        <taxon>Viridiplantae</taxon>
        <taxon>Streptophyta</taxon>
        <taxon>Embryophyta</taxon>
        <taxon>Tracheophyta</taxon>
        <taxon>Spermatophyta</taxon>
        <taxon>Magnoliopsida</taxon>
        <taxon>Liliopsida</taxon>
        <taxon>Arecaceae</taxon>
        <taxon>Arecoideae</taxon>
        <taxon>Cocoseae</taxon>
        <taxon>Attaleinae</taxon>
        <taxon>Cocos</taxon>
    </lineage>
</organism>
<dbReference type="Proteomes" id="UP000797356">
    <property type="component" value="Chromosome 3"/>
</dbReference>
<proteinExistence type="predicted"/>
<comment type="caution">
    <text evidence="1">The sequence shown here is derived from an EMBL/GenBank/DDBJ whole genome shotgun (WGS) entry which is preliminary data.</text>
</comment>
<accession>A0A8K0MYP7</accession>